<evidence type="ECO:0008006" key="2">
    <source>
        <dbReference type="Google" id="ProtNLM"/>
    </source>
</evidence>
<proteinExistence type="predicted"/>
<dbReference type="Gene3D" id="3.40.50.720">
    <property type="entry name" value="NAD(P)-binding Rossmann-like Domain"/>
    <property type="match status" value="1"/>
</dbReference>
<feature type="non-terminal residue" evidence="1">
    <location>
        <position position="1"/>
    </location>
</feature>
<accession>X1CU99</accession>
<dbReference type="EMBL" id="BART01011657">
    <property type="protein sequence ID" value="GAG87791.1"/>
    <property type="molecule type" value="Genomic_DNA"/>
</dbReference>
<dbReference type="PANTHER" id="PTHR48079">
    <property type="entry name" value="PROTEIN YEEZ"/>
    <property type="match status" value="1"/>
</dbReference>
<dbReference type="PANTHER" id="PTHR48079:SF6">
    <property type="entry name" value="NAD(P)-BINDING DOMAIN-CONTAINING PROTEIN-RELATED"/>
    <property type="match status" value="1"/>
</dbReference>
<comment type="caution">
    <text evidence="1">The sequence shown here is derived from an EMBL/GenBank/DDBJ whole genome shotgun (WGS) entry which is preliminary data.</text>
</comment>
<sequence length="170" mass="19058">RGLDTVIVCPTGVIGPYDYKVSEMGKLIIDFIQKRLKAYIEGAYDFVDVRDVAIGHILAAEKGKSGESYILSGEQITVNDLLQILEEISDVRAPSFKIPVELARVIAAITFPYYSLTKTKPLFTPYSIDVLTSNSLVSCEKARQELGFSSRTIRKSIVDAFQWFKENDRL</sequence>
<protein>
    <recommendedName>
        <fullName evidence="2">NAD-dependent epimerase/dehydratase domain-containing protein</fullName>
    </recommendedName>
</protein>
<dbReference type="AlphaFoldDB" id="X1CU99"/>
<dbReference type="GO" id="GO:0004029">
    <property type="term" value="F:aldehyde dehydrogenase (NAD+) activity"/>
    <property type="evidence" value="ECO:0007669"/>
    <property type="project" value="TreeGrafter"/>
</dbReference>
<organism evidence="1">
    <name type="scientific">marine sediment metagenome</name>
    <dbReference type="NCBI Taxonomy" id="412755"/>
    <lineage>
        <taxon>unclassified sequences</taxon>
        <taxon>metagenomes</taxon>
        <taxon>ecological metagenomes</taxon>
    </lineage>
</organism>
<dbReference type="InterPro" id="IPR036291">
    <property type="entry name" value="NAD(P)-bd_dom_sf"/>
</dbReference>
<gene>
    <name evidence="1" type="ORF">S01H4_24723</name>
</gene>
<dbReference type="SUPFAM" id="SSF51735">
    <property type="entry name" value="NAD(P)-binding Rossmann-fold domains"/>
    <property type="match status" value="1"/>
</dbReference>
<evidence type="ECO:0000313" key="1">
    <source>
        <dbReference type="EMBL" id="GAG87791.1"/>
    </source>
</evidence>
<name>X1CU99_9ZZZZ</name>
<dbReference type="GO" id="GO:0005737">
    <property type="term" value="C:cytoplasm"/>
    <property type="evidence" value="ECO:0007669"/>
    <property type="project" value="TreeGrafter"/>
</dbReference>
<dbReference type="InterPro" id="IPR051783">
    <property type="entry name" value="NAD(P)-dependent_oxidoreduct"/>
</dbReference>
<reference evidence="1" key="1">
    <citation type="journal article" date="2014" name="Front. Microbiol.">
        <title>High frequency of phylogenetically diverse reductive dehalogenase-homologous genes in deep subseafloor sedimentary metagenomes.</title>
        <authorList>
            <person name="Kawai M."/>
            <person name="Futagami T."/>
            <person name="Toyoda A."/>
            <person name="Takaki Y."/>
            <person name="Nishi S."/>
            <person name="Hori S."/>
            <person name="Arai W."/>
            <person name="Tsubouchi T."/>
            <person name="Morono Y."/>
            <person name="Uchiyama I."/>
            <person name="Ito T."/>
            <person name="Fujiyama A."/>
            <person name="Inagaki F."/>
            <person name="Takami H."/>
        </authorList>
    </citation>
    <scope>NUCLEOTIDE SEQUENCE</scope>
    <source>
        <strain evidence="1">Expedition CK06-06</strain>
    </source>
</reference>